<proteinExistence type="predicted"/>
<comment type="caution">
    <text evidence="1">The sequence shown here is derived from an EMBL/GenBank/DDBJ whole genome shotgun (WGS) entry which is preliminary data.</text>
</comment>
<name>A0A392VHT4_9FABA</name>
<organism evidence="1 2">
    <name type="scientific">Trifolium medium</name>
    <dbReference type="NCBI Taxonomy" id="97028"/>
    <lineage>
        <taxon>Eukaryota</taxon>
        <taxon>Viridiplantae</taxon>
        <taxon>Streptophyta</taxon>
        <taxon>Embryophyta</taxon>
        <taxon>Tracheophyta</taxon>
        <taxon>Spermatophyta</taxon>
        <taxon>Magnoliopsida</taxon>
        <taxon>eudicotyledons</taxon>
        <taxon>Gunneridae</taxon>
        <taxon>Pentapetalae</taxon>
        <taxon>rosids</taxon>
        <taxon>fabids</taxon>
        <taxon>Fabales</taxon>
        <taxon>Fabaceae</taxon>
        <taxon>Papilionoideae</taxon>
        <taxon>50 kb inversion clade</taxon>
        <taxon>NPAAA clade</taxon>
        <taxon>Hologalegina</taxon>
        <taxon>IRL clade</taxon>
        <taxon>Trifolieae</taxon>
        <taxon>Trifolium</taxon>
    </lineage>
</organism>
<evidence type="ECO:0000313" key="1">
    <source>
        <dbReference type="EMBL" id="MCI87467.1"/>
    </source>
</evidence>
<dbReference type="Proteomes" id="UP000265520">
    <property type="component" value="Unassembled WGS sequence"/>
</dbReference>
<reference evidence="1 2" key="1">
    <citation type="journal article" date="2018" name="Front. Plant Sci.">
        <title>Red Clover (Trifolium pratense) and Zigzag Clover (T. medium) - A Picture of Genomic Similarities and Differences.</title>
        <authorList>
            <person name="Dluhosova J."/>
            <person name="Istvanek J."/>
            <person name="Nedelnik J."/>
            <person name="Repkova J."/>
        </authorList>
    </citation>
    <scope>NUCLEOTIDE SEQUENCE [LARGE SCALE GENOMIC DNA]</scope>
    <source>
        <strain evidence="2">cv. 10/8</strain>
        <tissue evidence="1">Leaf</tissue>
    </source>
</reference>
<keyword evidence="2" id="KW-1185">Reference proteome</keyword>
<feature type="non-terminal residue" evidence="1">
    <location>
        <position position="1"/>
    </location>
</feature>
<sequence>ALKDNLYAFPSDVSADGELLKSKFAQSVDESEEDDRRKRC</sequence>
<dbReference type="AlphaFoldDB" id="A0A392VHT4"/>
<protein>
    <submittedName>
        <fullName evidence="1">Uncharacterized protein</fullName>
    </submittedName>
</protein>
<dbReference type="EMBL" id="LXQA011166636">
    <property type="protein sequence ID" value="MCI87467.1"/>
    <property type="molecule type" value="Genomic_DNA"/>
</dbReference>
<accession>A0A392VHT4</accession>
<evidence type="ECO:0000313" key="2">
    <source>
        <dbReference type="Proteomes" id="UP000265520"/>
    </source>
</evidence>